<dbReference type="FunFam" id="1.20.1250.20:FF:000172">
    <property type="entry name" value="MFS multidrug resistance transporter"/>
    <property type="match status" value="1"/>
</dbReference>
<keyword evidence="2" id="KW-0813">Transport</keyword>
<dbReference type="InterPro" id="IPR020846">
    <property type="entry name" value="MFS_dom"/>
</dbReference>
<evidence type="ECO:0000313" key="9">
    <source>
        <dbReference type="EMBL" id="GIK03023.1"/>
    </source>
</evidence>
<keyword evidence="3 7" id="KW-0812">Transmembrane</keyword>
<keyword evidence="4 7" id="KW-1133">Transmembrane helix</keyword>
<dbReference type="Proteomes" id="UP000710440">
    <property type="component" value="Unassembled WGS sequence"/>
</dbReference>
<feature type="domain" description="Major facilitator superfamily (MFS) profile" evidence="8">
    <location>
        <begin position="106"/>
        <end position="595"/>
    </location>
</feature>
<evidence type="ECO:0000256" key="6">
    <source>
        <dbReference type="SAM" id="MobiDB-lite"/>
    </source>
</evidence>
<dbReference type="CDD" id="cd17323">
    <property type="entry name" value="MFS_Tpo1_MDR_like"/>
    <property type="match status" value="1"/>
</dbReference>
<evidence type="ECO:0000256" key="3">
    <source>
        <dbReference type="ARBA" id="ARBA00022692"/>
    </source>
</evidence>
<dbReference type="InterPro" id="IPR011701">
    <property type="entry name" value="MFS"/>
</dbReference>
<dbReference type="GO" id="GO:0015203">
    <property type="term" value="F:polyamine transmembrane transporter activity"/>
    <property type="evidence" value="ECO:0007669"/>
    <property type="project" value="TreeGrafter"/>
</dbReference>
<feature type="transmembrane region" description="Helical" evidence="7">
    <location>
        <begin position="547"/>
        <end position="564"/>
    </location>
</feature>
<reference evidence="9 10" key="1">
    <citation type="submission" date="2021-02" db="EMBL/GenBank/DDBJ databases">
        <title>Pan-genome distribution and transcriptional activeness of fungal secondary metabolism genes in Aspergillus section Fumigati.</title>
        <authorList>
            <person name="Takahashi H."/>
            <person name="Umemura M."/>
            <person name="Ninomiya A."/>
            <person name="Kusuya Y."/>
            <person name="Urayama S."/>
            <person name="Shimizu M."/>
            <person name="Watanabe A."/>
            <person name="Kamei K."/>
            <person name="Yaguchi T."/>
            <person name="Hagiwara D."/>
        </authorList>
    </citation>
    <scope>NUCLEOTIDE SEQUENCE [LARGE SCALE GENOMIC DNA]</scope>
    <source>
        <strain evidence="9 10">IFM 47045</strain>
    </source>
</reference>
<feature type="transmembrane region" description="Helical" evidence="7">
    <location>
        <begin position="381"/>
        <end position="405"/>
    </location>
</feature>
<dbReference type="SUPFAM" id="SSF103473">
    <property type="entry name" value="MFS general substrate transporter"/>
    <property type="match status" value="1"/>
</dbReference>
<dbReference type="AlphaFoldDB" id="A0A9P3BV32"/>
<feature type="transmembrane region" description="Helical" evidence="7">
    <location>
        <begin position="192"/>
        <end position="210"/>
    </location>
</feature>
<dbReference type="PANTHER" id="PTHR23502">
    <property type="entry name" value="MAJOR FACILITATOR SUPERFAMILY"/>
    <property type="match status" value="1"/>
</dbReference>
<dbReference type="GO" id="GO:0010509">
    <property type="term" value="P:intracellular polyamine homeostasis"/>
    <property type="evidence" value="ECO:0007669"/>
    <property type="project" value="TreeGrafter"/>
</dbReference>
<dbReference type="InterPro" id="IPR036259">
    <property type="entry name" value="MFS_trans_sf"/>
</dbReference>
<proteinExistence type="predicted"/>
<evidence type="ECO:0000256" key="4">
    <source>
        <dbReference type="ARBA" id="ARBA00022989"/>
    </source>
</evidence>
<keyword evidence="10" id="KW-1185">Reference proteome</keyword>
<dbReference type="GO" id="GO:0005886">
    <property type="term" value="C:plasma membrane"/>
    <property type="evidence" value="ECO:0007669"/>
    <property type="project" value="TreeGrafter"/>
</dbReference>
<evidence type="ECO:0000313" key="10">
    <source>
        <dbReference type="Proteomes" id="UP000710440"/>
    </source>
</evidence>
<dbReference type="GeneID" id="66935071"/>
<keyword evidence="5 7" id="KW-0472">Membrane</keyword>
<feature type="transmembrane region" description="Helical" evidence="7">
    <location>
        <begin position="104"/>
        <end position="125"/>
    </location>
</feature>
<dbReference type="PROSITE" id="PS50850">
    <property type="entry name" value="MFS"/>
    <property type="match status" value="1"/>
</dbReference>
<sequence length="606" mass="67250">MTSADLEEGVHEITSAETAYTDAPTVKRPGDEEICAEKDAHSSFAGSPAQSAMDVKGTAIDIPYAEHESLPIVVPRLKRRGLFGQLTLLAEVENPKTYLRKTKWFITFIVALAGSTAPMGSSILFRKWLPVQLPVRIDPVVADPLPLLMRSPSRGTTLVGGLATLTLREFPAHRSASLSQISKEMDAPTTVVNLNISLYMLSMSIFPLWWSSFSERLGRRTIYLVSFSLFVLFNVLSAVSHSISMLIVMRMLSGGASASVQAVGAGTIADLWDPHERGRAMSIFYLGPLCGPLLAPIMGGALAERWRWRSTMWFLAVYGGIIVIFIFFALPETLANQKPRDGDEQAPVERQLSRISSRQVVHLTARWLKILKMVFLDPLKIVLYLRYPAVLLTVYYASITFGSLYVLNVSVEHTFGTNPYNFSTVIVGCLYIPNSLGYIAASIFGGRWMDQIMQREAKKAGRYDEHGKLIYRPEDRMRENAWLGALLYPAALIWYGWTADKGVFWLAPMVANFFFGVGSMLIFSMSTTMLTEFMPKKSSTGVALNNFMRNIFSCIGSLVTAPIIDAIGNGWLFTILGLVAFASSSVILAMKVFGPRWRKSMDAVRH</sequence>
<comment type="caution">
    <text evidence="9">The sequence shown here is derived from an EMBL/GenBank/DDBJ whole genome shotgun (WGS) entry which is preliminary data.</text>
</comment>
<dbReference type="EMBL" id="BOPL01000005">
    <property type="protein sequence ID" value="GIK03023.1"/>
    <property type="molecule type" value="Genomic_DNA"/>
</dbReference>
<feature type="transmembrane region" description="Helical" evidence="7">
    <location>
        <begin position="254"/>
        <end position="272"/>
    </location>
</feature>
<dbReference type="Pfam" id="PF07690">
    <property type="entry name" value="MFS_1"/>
    <property type="match status" value="1"/>
</dbReference>
<protein>
    <recommendedName>
        <fullName evidence="8">Major facilitator superfamily (MFS) profile domain-containing protein</fullName>
    </recommendedName>
</protein>
<comment type="subcellular location">
    <subcellularLocation>
        <location evidence="1">Membrane</location>
        <topology evidence="1">Multi-pass membrane protein</topology>
    </subcellularLocation>
</comment>
<dbReference type="Gene3D" id="1.20.1250.20">
    <property type="entry name" value="MFS general substrate transporter like domains"/>
    <property type="match status" value="1"/>
</dbReference>
<feature type="transmembrane region" description="Helical" evidence="7">
    <location>
        <begin position="222"/>
        <end position="248"/>
    </location>
</feature>
<evidence type="ECO:0000256" key="2">
    <source>
        <dbReference type="ARBA" id="ARBA00022448"/>
    </source>
</evidence>
<feature type="region of interest" description="Disordered" evidence="6">
    <location>
        <begin position="1"/>
        <end position="27"/>
    </location>
</feature>
<feature type="transmembrane region" description="Helical" evidence="7">
    <location>
        <begin position="284"/>
        <end position="306"/>
    </location>
</feature>
<feature type="transmembrane region" description="Helical" evidence="7">
    <location>
        <begin position="480"/>
        <end position="497"/>
    </location>
</feature>
<feature type="transmembrane region" description="Helical" evidence="7">
    <location>
        <begin position="312"/>
        <end position="330"/>
    </location>
</feature>
<dbReference type="OrthoDB" id="3936150at2759"/>
<dbReference type="PANTHER" id="PTHR23502:SF5">
    <property type="entry name" value="QUINIDINE RESISTANCE PROTEIN 3"/>
    <property type="match status" value="1"/>
</dbReference>
<organism evidence="9 10">
    <name type="scientific">Aspergillus viridinutans</name>
    <dbReference type="NCBI Taxonomy" id="75553"/>
    <lineage>
        <taxon>Eukaryota</taxon>
        <taxon>Fungi</taxon>
        <taxon>Dikarya</taxon>
        <taxon>Ascomycota</taxon>
        <taxon>Pezizomycotina</taxon>
        <taxon>Eurotiomycetes</taxon>
        <taxon>Eurotiomycetidae</taxon>
        <taxon>Eurotiales</taxon>
        <taxon>Aspergillaceae</taxon>
        <taxon>Aspergillus</taxon>
        <taxon>Aspergillus subgen. Fumigati</taxon>
    </lineage>
</organism>
<accession>A0A9P3BV32</accession>
<feature type="transmembrane region" description="Helical" evidence="7">
    <location>
        <begin position="570"/>
        <end position="593"/>
    </location>
</feature>
<evidence type="ECO:0000256" key="5">
    <source>
        <dbReference type="ARBA" id="ARBA00023136"/>
    </source>
</evidence>
<dbReference type="RefSeq" id="XP_043126209.1">
    <property type="nucleotide sequence ID" value="XM_043270274.1"/>
</dbReference>
<evidence type="ECO:0000256" key="7">
    <source>
        <dbReference type="SAM" id="Phobius"/>
    </source>
</evidence>
<evidence type="ECO:0000259" key="8">
    <source>
        <dbReference type="PROSITE" id="PS50850"/>
    </source>
</evidence>
<gene>
    <name evidence="9" type="ORF">Aspvir_007089</name>
</gene>
<name>A0A9P3BV32_ASPVI</name>
<feature type="transmembrane region" description="Helical" evidence="7">
    <location>
        <begin position="425"/>
        <end position="445"/>
    </location>
</feature>
<feature type="transmembrane region" description="Helical" evidence="7">
    <location>
        <begin position="503"/>
        <end position="526"/>
    </location>
</feature>
<evidence type="ECO:0000256" key="1">
    <source>
        <dbReference type="ARBA" id="ARBA00004141"/>
    </source>
</evidence>